<evidence type="ECO:0000256" key="6">
    <source>
        <dbReference type="ARBA" id="ARBA00023026"/>
    </source>
</evidence>
<dbReference type="InterPro" id="IPR039420">
    <property type="entry name" value="WalR-like"/>
</dbReference>
<evidence type="ECO:0000313" key="21">
    <source>
        <dbReference type="Proteomes" id="UP000243350"/>
    </source>
</evidence>
<dbReference type="GO" id="GO:0000156">
    <property type="term" value="F:phosphorelay response regulator activity"/>
    <property type="evidence" value="ECO:0007669"/>
    <property type="project" value="TreeGrafter"/>
</dbReference>
<evidence type="ECO:0000256" key="10">
    <source>
        <dbReference type="ARBA" id="ARBA00037471"/>
    </source>
</evidence>
<comment type="function">
    <text evidence="10">Member of the two-component regulatory system HssS/HssR involved in intracellular heme homeostasis and tempering of staphylococcal virulence. Phosphorylated HssR binds to a direct repeat sequence within hrtAB promoter and activates the expression of hrtAB, an efflux pump, in response to extracellular heme, hemin, hemoglobin or blood.</text>
</comment>
<evidence type="ECO:0000256" key="11">
    <source>
        <dbReference type="ARBA" id="ARBA00039976"/>
    </source>
</evidence>
<reference evidence="17" key="2">
    <citation type="submission" date="2018-03" db="EMBL/GenBank/DDBJ databases">
        <authorList>
            <person name="Naushad S."/>
        </authorList>
    </citation>
    <scope>NUCLEOTIDE SEQUENCE</scope>
    <source>
        <strain evidence="17">SNUC 1409</strain>
    </source>
</reference>
<keyword evidence="8" id="KW-0010">Activator</keyword>
<keyword evidence="2" id="KW-0963">Cytoplasm</keyword>
<dbReference type="CDD" id="cd00383">
    <property type="entry name" value="trans_reg_C"/>
    <property type="match status" value="1"/>
</dbReference>
<dbReference type="GO" id="GO:0005829">
    <property type="term" value="C:cytosol"/>
    <property type="evidence" value="ECO:0007669"/>
    <property type="project" value="TreeGrafter"/>
</dbReference>
<dbReference type="SUPFAM" id="SSF52172">
    <property type="entry name" value="CheY-like"/>
    <property type="match status" value="1"/>
</dbReference>
<evidence type="ECO:0000259" key="15">
    <source>
        <dbReference type="PROSITE" id="PS51755"/>
    </source>
</evidence>
<keyword evidence="9" id="KW-0804">Transcription</keyword>
<dbReference type="Proteomes" id="UP000243350">
    <property type="component" value="Unassembled WGS sequence"/>
</dbReference>
<gene>
    <name evidence="16" type="ORF">BUY44_05965</name>
    <name evidence="17" type="ORF">BUY47_03575</name>
    <name evidence="18" type="ORF">BUY48_00035</name>
</gene>
<evidence type="ECO:0000256" key="3">
    <source>
        <dbReference type="ARBA" id="ARBA00022553"/>
    </source>
</evidence>
<dbReference type="Proteomes" id="UP000242547">
    <property type="component" value="Unassembled WGS sequence"/>
</dbReference>
<name>A0A2K4DT87_9STAP</name>
<dbReference type="GO" id="GO:0032993">
    <property type="term" value="C:protein-DNA complex"/>
    <property type="evidence" value="ECO:0007669"/>
    <property type="project" value="TreeGrafter"/>
</dbReference>
<dbReference type="EMBL" id="PYZH01000001">
    <property type="protein sequence ID" value="PTF16819.1"/>
    <property type="molecule type" value="Genomic_DNA"/>
</dbReference>
<dbReference type="GeneID" id="48887219"/>
<sequence>MVKCLIVDDDPKLLHYVSHHLEADRIRTITQSSGEAALDYLSHNQVDIAVVDIMMGGMDGFALCQELKESYELPVIMLTARDALTDKERAFISGTDDYVTKPFEVKELLFRIRAVLRRYKINAQSEINIGNVSLNEEYMEVSVASKKMNLPTKEFQLLYLLSSNPKQIFTRNTLIEKIWGFDYEGDERTIDVHIKRLRQRLSKLQANIEIQTVRGQGYKVDYHV</sequence>
<evidence type="ECO:0000256" key="2">
    <source>
        <dbReference type="ARBA" id="ARBA00022490"/>
    </source>
</evidence>
<evidence type="ECO:0000313" key="16">
    <source>
        <dbReference type="EMBL" id="PTE73431.1"/>
    </source>
</evidence>
<feature type="domain" description="OmpR/PhoB-type" evidence="15">
    <location>
        <begin position="124"/>
        <end position="222"/>
    </location>
</feature>
<evidence type="ECO:0000256" key="4">
    <source>
        <dbReference type="ARBA" id="ARBA00023012"/>
    </source>
</evidence>
<dbReference type="PROSITE" id="PS50110">
    <property type="entry name" value="RESPONSE_REGULATORY"/>
    <property type="match status" value="1"/>
</dbReference>
<evidence type="ECO:0000313" key="19">
    <source>
        <dbReference type="Proteomes" id="UP000242088"/>
    </source>
</evidence>
<evidence type="ECO:0000313" key="20">
    <source>
        <dbReference type="Proteomes" id="UP000242547"/>
    </source>
</evidence>
<evidence type="ECO:0000256" key="12">
    <source>
        <dbReference type="PROSITE-ProRule" id="PRU00169"/>
    </source>
</evidence>
<dbReference type="Pfam" id="PF00486">
    <property type="entry name" value="Trans_reg_C"/>
    <property type="match status" value="1"/>
</dbReference>
<dbReference type="GO" id="GO:0000976">
    <property type="term" value="F:transcription cis-regulatory region binding"/>
    <property type="evidence" value="ECO:0007669"/>
    <property type="project" value="TreeGrafter"/>
</dbReference>
<feature type="modified residue" description="4-aspartylphosphate" evidence="12">
    <location>
        <position position="52"/>
    </location>
</feature>
<dbReference type="PANTHER" id="PTHR48111">
    <property type="entry name" value="REGULATOR OF RPOS"/>
    <property type="match status" value="1"/>
</dbReference>
<accession>A0A2K4DT87</accession>
<proteinExistence type="predicted"/>
<evidence type="ECO:0000256" key="5">
    <source>
        <dbReference type="ARBA" id="ARBA00023015"/>
    </source>
</evidence>
<keyword evidence="7 13" id="KW-0238">DNA-binding</keyword>
<dbReference type="SMART" id="SM00448">
    <property type="entry name" value="REC"/>
    <property type="match status" value="1"/>
</dbReference>
<comment type="caution">
    <text evidence="16">The sequence shown here is derived from an EMBL/GenBank/DDBJ whole genome shotgun (WGS) entry which is preliminary data.</text>
</comment>
<dbReference type="RefSeq" id="WP_103165769.1">
    <property type="nucleotide sequence ID" value="NZ_CP130489.1"/>
</dbReference>
<dbReference type="InterPro" id="IPR011006">
    <property type="entry name" value="CheY-like_superfamily"/>
</dbReference>
<evidence type="ECO:0000313" key="17">
    <source>
        <dbReference type="EMBL" id="PTF15082.1"/>
    </source>
</evidence>
<feature type="DNA-binding region" description="OmpR/PhoB-type" evidence="13">
    <location>
        <begin position="124"/>
        <end position="222"/>
    </location>
</feature>
<evidence type="ECO:0000256" key="13">
    <source>
        <dbReference type="PROSITE-ProRule" id="PRU01091"/>
    </source>
</evidence>
<feature type="domain" description="Response regulatory" evidence="14">
    <location>
        <begin position="3"/>
        <end position="116"/>
    </location>
</feature>
<dbReference type="Proteomes" id="UP000242088">
    <property type="component" value="Unassembled WGS sequence"/>
</dbReference>
<dbReference type="GO" id="GO:0006355">
    <property type="term" value="P:regulation of DNA-templated transcription"/>
    <property type="evidence" value="ECO:0007669"/>
    <property type="project" value="InterPro"/>
</dbReference>
<evidence type="ECO:0000256" key="1">
    <source>
        <dbReference type="ARBA" id="ARBA00004496"/>
    </source>
</evidence>
<reference evidence="16" key="3">
    <citation type="submission" date="2018-03" db="EMBL/GenBank/DDBJ databases">
        <authorList>
            <person name="Keele B.F."/>
        </authorList>
    </citation>
    <scope>NUCLEOTIDE SEQUENCE</scope>
    <source>
        <strain evidence="18">SNUC 4143</strain>
        <strain evidence="16">SNUC 761</strain>
    </source>
</reference>
<dbReference type="InterPro" id="IPR001789">
    <property type="entry name" value="Sig_transdc_resp-reg_receiver"/>
</dbReference>
<dbReference type="Pfam" id="PF00072">
    <property type="entry name" value="Response_reg"/>
    <property type="match status" value="1"/>
</dbReference>
<evidence type="ECO:0000259" key="14">
    <source>
        <dbReference type="PROSITE" id="PS50110"/>
    </source>
</evidence>
<dbReference type="Gene3D" id="6.10.250.690">
    <property type="match status" value="1"/>
</dbReference>
<dbReference type="PROSITE" id="PS51755">
    <property type="entry name" value="OMPR_PHOB"/>
    <property type="match status" value="1"/>
</dbReference>
<dbReference type="OrthoDB" id="9790442at2"/>
<keyword evidence="3 12" id="KW-0597">Phosphoprotein</keyword>
<dbReference type="Gene3D" id="1.10.10.10">
    <property type="entry name" value="Winged helix-like DNA-binding domain superfamily/Winged helix DNA-binding domain"/>
    <property type="match status" value="1"/>
</dbReference>
<keyword evidence="5" id="KW-0805">Transcription regulation</keyword>
<keyword evidence="6" id="KW-0843">Virulence</keyword>
<dbReference type="AlphaFoldDB" id="A0A2K4DT87"/>
<dbReference type="Gene3D" id="3.40.50.2300">
    <property type="match status" value="1"/>
</dbReference>
<keyword evidence="4" id="KW-0902">Two-component regulatory system</keyword>
<dbReference type="EMBL" id="PYZI01000002">
    <property type="protein sequence ID" value="PTF15082.1"/>
    <property type="molecule type" value="Genomic_DNA"/>
</dbReference>
<reference evidence="19 20" key="1">
    <citation type="journal article" date="2016" name="Front. Microbiol.">
        <title>Comprehensive Phylogenetic Analysis of Bovine Non-aureus Staphylococci Species Based on Whole-Genome Sequencing.</title>
        <authorList>
            <person name="Naushad S."/>
            <person name="Barkema H.W."/>
            <person name="Luby C."/>
            <person name="Condas L.A."/>
            <person name="Nobrega D.B."/>
            <person name="Carson D.A."/>
            <person name="De Buck J."/>
        </authorList>
    </citation>
    <scope>NUCLEOTIDE SEQUENCE [LARGE SCALE GENOMIC DNA]</scope>
    <source>
        <strain evidence="17 19">SNUC 1409</strain>
        <strain evidence="18 21">SNUC 4143</strain>
        <strain evidence="16 20">SNUC 761</strain>
    </source>
</reference>
<evidence type="ECO:0000256" key="9">
    <source>
        <dbReference type="ARBA" id="ARBA00023163"/>
    </source>
</evidence>
<dbReference type="CDD" id="cd17574">
    <property type="entry name" value="REC_OmpR"/>
    <property type="match status" value="1"/>
</dbReference>
<keyword evidence="19" id="KW-1185">Reference proteome</keyword>
<dbReference type="PANTHER" id="PTHR48111:SF49">
    <property type="entry name" value="HEME RESPONSE REGULATOR HSSR"/>
    <property type="match status" value="1"/>
</dbReference>
<comment type="subcellular location">
    <subcellularLocation>
        <location evidence="1">Cytoplasm</location>
    </subcellularLocation>
</comment>
<dbReference type="InterPro" id="IPR036388">
    <property type="entry name" value="WH-like_DNA-bd_sf"/>
</dbReference>
<dbReference type="InterPro" id="IPR001867">
    <property type="entry name" value="OmpR/PhoB-type_DNA-bd"/>
</dbReference>
<evidence type="ECO:0000313" key="18">
    <source>
        <dbReference type="EMBL" id="PTF16819.1"/>
    </source>
</evidence>
<organism evidence="16 20">
    <name type="scientific">Staphylococcus devriesei</name>
    <dbReference type="NCBI Taxonomy" id="586733"/>
    <lineage>
        <taxon>Bacteria</taxon>
        <taxon>Bacillati</taxon>
        <taxon>Bacillota</taxon>
        <taxon>Bacilli</taxon>
        <taxon>Bacillales</taxon>
        <taxon>Staphylococcaceae</taxon>
        <taxon>Staphylococcus</taxon>
    </lineage>
</organism>
<dbReference type="SMART" id="SM00862">
    <property type="entry name" value="Trans_reg_C"/>
    <property type="match status" value="1"/>
</dbReference>
<evidence type="ECO:0000256" key="7">
    <source>
        <dbReference type="ARBA" id="ARBA00023125"/>
    </source>
</evidence>
<evidence type="ECO:0000256" key="8">
    <source>
        <dbReference type="ARBA" id="ARBA00023159"/>
    </source>
</evidence>
<dbReference type="EMBL" id="PYZL01000031">
    <property type="protein sequence ID" value="PTE73431.1"/>
    <property type="molecule type" value="Genomic_DNA"/>
</dbReference>
<protein>
    <recommendedName>
        <fullName evidence="11">Heme response regulator HssR</fullName>
    </recommendedName>
</protein>
<dbReference type="FunFam" id="1.10.10.10:FF:000018">
    <property type="entry name" value="DNA-binding response regulator ResD"/>
    <property type="match status" value="1"/>
</dbReference>